<keyword evidence="7" id="KW-1185">Reference proteome</keyword>
<dbReference type="InterPro" id="IPR050093">
    <property type="entry name" value="ABC_SmlMolc_Importer"/>
</dbReference>
<feature type="compositionally biased region" description="Polar residues" evidence="4">
    <location>
        <begin position="1"/>
        <end position="22"/>
    </location>
</feature>
<evidence type="ECO:0000256" key="1">
    <source>
        <dbReference type="ARBA" id="ARBA00022448"/>
    </source>
</evidence>
<dbReference type="Pfam" id="PF08402">
    <property type="entry name" value="TOBE_2"/>
    <property type="match status" value="1"/>
</dbReference>
<sequence>MTASSIPSIKPPQQQNVSNPNDEGSLRLTNLKKIYPGGHVGVHHLDLDVRGGELLTLLGPSGCGKTTTLRMIAGFETVTSGSIELDGLACQNLAPNKRPMAMVFQSYALFPHMSVIDNVRFGMSLRKLPRAETERRVAAVIETMGLTDYVDRFPNQLSGGQQQRVALARAVVIEPKVLLFDEPLSNLDAKLRGIMRGEIRNLQKRLSITSIFVTHDQDEAMTMSDRIVVMNAGRIEQVGSPEELYRRPATRFVADFLGKSNFVDVDILGLNGDKAEIDLNGHSCRVANPHGLTKGRATALIRPESVGLGPAGDERDGWGFDATISEPVYFGSHAEYTLRLANALSILASVENPHAVHPEGTSARATISTEDIWLLPDSGAPTSIDQTSEKGL</sequence>
<dbReference type="Pfam" id="PF00005">
    <property type="entry name" value="ABC_tran"/>
    <property type="match status" value="1"/>
</dbReference>
<evidence type="ECO:0000256" key="4">
    <source>
        <dbReference type="SAM" id="MobiDB-lite"/>
    </source>
</evidence>
<keyword evidence="2" id="KW-0547">Nucleotide-binding</keyword>
<evidence type="ECO:0000259" key="5">
    <source>
        <dbReference type="PROSITE" id="PS50893"/>
    </source>
</evidence>
<proteinExistence type="predicted"/>
<evidence type="ECO:0000313" key="7">
    <source>
        <dbReference type="Proteomes" id="UP001595937"/>
    </source>
</evidence>
<dbReference type="InterPro" id="IPR003439">
    <property type="entry name" value="ABC_transporter-like_ATP-bd"/>
</dbReference>
<dbReference type="PANTHER" id="PTHR42781:SF4">
    <property type="entry name" value="SPERMIDINE_PUTRESCINE IMPORT ATP-BINDING PROTEIN POTA"/>
    <property type="match status" value="1"/>
</dbReference>
<dbReference type="SMART" id="SM00382">
    <property type="entry name" value="AAA"/>
    <property type="match status" value="1"/>
</dbReference>
<dbReference type="EMBL" id="JBHSLN010000071">
    <property type="protein sequence ID" value="MFC5298503.1"/>
    <property type="molecule type" value="Genomic_DNA"/>
</dbReference>
<keyword evidence="1" id="KW-0813">Transport</keyword>
<reference evidence="7" key="1">
    <citation type="journal article" date="2019" name="Int. J. Syst. Evol. Microbiol.">
        <title>The Global Catalogue of Microorganisms (GCM) 10K type strain sequencing project: providing services to taxonomists for standard genome sequencing and annotation.</title>
        <authorList>
            <consortium name="The Broad Institute Genomics Platform"/>
            <consortium name="The Broad Institute Genome Sequencing Center for Infectious Disease"/>
            <person name="Wu L."/>
            <person name="Ma J."/>
        </authorList>
    </citation>
    <scope>NUCLEOTIDE SEQUENCE [LARGE SCALE GENOMIC DNA]</scope>
    <source>
        <strain evidence="7">CGMCC 1.16455</strain>
    </source>
</reference>
<dbReference type="InterPro" id="IPR027417">
    <property type="entry name" value="P-loop_NTPase"/>
</dbReference>
<dbReference type="Proteomes" id="UP001595937">
    <property type="component" value="Unassembled WGS sequence"/>
</dbReference>
<dbReference type="SUPFAM" id="SSF50331">
    <property type="entry name" value="MOP-like"/>
    <property type="match status" value="1"/>
</dbReference>
<dbReference type="PROSITE" id="PS50893">
    <property type="entry name" value="ABC_TRANSPORTER_2"/>
    <property type="match status" value="1"/>
</dbReference>
<keyword evidence="3 6" id="KW-0067">ATP-binding</keyword>
<feature type="domain" description="ABC transporter" evidence="5">
    <location>
        <begin position="26"/>
        <end position="257"/>
    </location>
</feature>
<dbReference type="InterPro" id="IPR008995">
    <property type="entry name" value="Mo/tungstate-bd_C_term_dom"/>
</dbReference>
<evidence type="ECO:0000313" key="6">
    <source>
        <dbReference type="EMBL" id="MFC5298503.1"/>
    </source>
</evidence>
<dbReference type="PANTHER" id="PTHR42781">
    <property type="entry name" value="SPERMIDINE/PUTRESCINE IMPORT ATP-BINDING PROTEIN POTA"/>
    <property type="match status" value="1"/>
</dbReference>
<dbReference type="InterPro" id="IPR013611">
    <property type="entry name" value="Transp-assoc_OB_typ2"/>
</dbReference>
<name>A0ABW0FI69_9MICO</name>
<organism evidence="6 7">
    <name type="scientific">Brachybacterium tyrofermentans</name>
    <dbReference type="NCBI Taxonomy" id="47848"/>
    <lineage>
        <taxon>Bacteria</taxon>
        <taxon>Bacillati</taxon>
        <taxon>Actinomycetota</taxon>
        <taxon>Actinomycetes</taxon>
        <taxon>Micrococcales</taxon>
        <taxon>Dermabacteraceae</taxon>
        <taxon>Brachybacterium</taxon>
    </lineage>
</organism>
<accession>A0ABW0FI69</accession>
<dbReference type="Gene3D" id="2.40.50.100">
    <property type="match status" value="1"/>
</dbReference>
<dbReference type="InterPro" id="IPR017871">
    <property type="entry name" value="ABC_transporter-like_CS"/>
</dbReference>
<dbReference type="SUPFAM" id="SSF52540">
    <property type="entry name" value="P-loop containing nucleoside triphosphate hydrolases"/>
    <property type="match status" value="1"/>
</dbReference>
<evidence type="ECO:0000256" key="3">
    <source>
        <dbReference type="ARBA" id="ARBA00022840"/>
    </source>
</evidence>
<gene>
    <name evidence="6" type="ORF">ACFPK8_13375</name>
</gene>
<dbReference type="GeneID" id="303296625"/>
<evidence type="ECO:0000256" key="2">
    <source>
        <dbReference type="ARBA" id="ARBA00022741"/>
    </source>
</evidence>
<dbReference type="InterPro" id="IPR003593">
    <property type="entry name" value="AAA+_ATPase"/>
</dbReference>
<dbReference type="GO" id="GO:0005524">
    <property type="term" value="F:ATP binding"/>
    <property type="evidence" value="ECO:0007669"/>
    <property type="project" value="UniProtKB-KW"/>
</dbReference>
<protein>
    <submittedName>
        <fullName evidence="6">ABC transporter ATP-binding protein</fullName>
    </submittedName>
</protein>
<feature type="region of interest" description="Disordered" evidence="4">
    <location>
        <begin position="1"/>
        <end position="25"/>
    </location>
</feature>
<dbReference type="Gene3D" id="3.40.50.300">
    <property type="entry name" value="P-loop containing nucleotide triphosphate hydrolases"/>
    <property type="match status" value="1"/>
</dbReference>
<dbReference type="PROSITE" id="PS00211">
    <property type="entry name" value="ABC_TRANSPORTER_1"/>
    <property type="match status" value="1"/>
</dbReference>
<dbReference type="RefSeq" id="WP_343923066.1">
    <property type="nucleotide sequence ID" value="NZ_BAAAIR010000028.1"/>
</dbReference>
<comment type="caution">
    <text evidence="6">The sequence shown here is derived from an EMBL/GenBank/DDBJ whole genome shotgun (WGS) entry which is preliminary data.</text>
</comment>